<dbReference type="InterPro" id="IPR003959">
    <property type="entry name" value="ATPase_AAA_core"/>
</dbReference>
<dbReference type="InterPro" id="IPR003593">
    <property type="entry name" value="AAA+_ATPase"/>
</dbReference>
<sequence>MICQRCMERNATIHLTTSVNGQRREINLCQKCYREIKLQEQRGLSNQANQPDPFGFNQFDDFFKALSQGMTPQGTQQNPNRNQNVAGGNQPPHNGGKRGGLLGEYGVDLTLMAKEGKIDPVIGRDKEIERVIEILNRRKKNNPVLTGEAGVGKTAIVEGLALKIIEGNVPQKLQDKEVIRLDVASLVQGTGIRGQFEERMQQLMNELKDNRDIILFIDEVHELVGAGTAEGSSMDAGNILKPALARGELQMVGATTINEYRKIEKDPALERRLQPVRVDEPTLEETLTILKGIQKQYENYHHVHFTEAAINAAVELSHRYIQDRFLPDKAIDLLDESGSKKNLTIQTVDPAALEEKIKEVEEMKQSALDEEDYEKAAFYRDQSVKYKEMIEQQTSDSEEPEVTEQDIINIIEIKTGIPVGDLKEKEQKQLKDLDQSLRQHVIGQDEAVTKVAKAIRRNRIGLRQKNRPIGSFMFVGPTGVGKTELAKTLALELFGSKESYVRLDMSEYMEKHSTSKLIGSPPGYVGYEEAGQLTEKVRRNPYSLILVDEVEKAHPDVLHMFLQILDDGRLTDAQGRTVNFKETIIIMTSNAGTTNVEASVGFGAQMSGQQQSILNHLGDYFKPEFLNRFDGIVEFHSLTKENLLNIIELMLKDVNEALNLHSISLTVDQSAKEKLVDLGYDPKMGARPLRRVIEEQIEDKIAEFYLNNPEPGHIIATVDDDGLIQIQREETTEKEGNSPKNEDTSSEDGD</sequence>
<dbReference type="AlphaFoldDB" id="A0A2T0WBA1"/>
<dbReference type="PROSITE" id="PS00871">
    <property type="entry name" value="CLPAB_2"/>
    <property type="match status" value="1"/>
</dbReference>
<dbReference type="GO" id="GO:0034605">
    <property type="term" value="P:cellular response to heat"/>
    <property type="evidence" value="ECO:0007669"/>
    <property type="project" value="TreeGrafter"/>
</dbReference>
<dbReference type="SMART" id="SM00382">
    <property type="entry name" value="AAA"/>
    <property type="match status" value="2"/>
</dbReference>
<feature type="region of interest" description="Disordered" evidence="5">
    <location>
        <begin position="69"/>
        <end position="100"/>
    </location>
</feature>
<organism evidence="7 8">
    <name type="scientific">Alkalibacterium olivapovliticus</name>
    <dbReference type="NCBI Taxonomy" id="99907"/>
    <lineage>
        <taxon>Bacteria</taxon>
        <taxon>Bacillati</taxon>
        <taxon>Bacillota</taxon>
        <taxon>Bacilli</taxon>
        <taxon>Lactobacillales</taxon>
        <taxon>Carnobacteriaceae</taxon>
        <taxon>Alkalibacterium</taxon>
    </lineage>
</organism>
<evidence type="ECO:0000256" key="2">
    <source>
        <dbReference type="ARBA" id="ARBA00022840"/>
    </source>
</evidence>
<dbReference type="GO" id="GO:0005524">
    <property type="term" value="F:ATP binding"/>
    <property type="evidence" value="ECO:0007669"/>
    <property type="project" value="UniProtKB-KW"/>
</dbReference>
<dbReference type="SUPFAM" id="SSF52540">
    <property type="entry name" value="P-loop containing nucleoside triphosphate hydrolases"/>
    <property type="match status" value="2"/>
</dbReference>
<dbReference type="GO" id="GO:0006508">
    <property type="term" value="P:proteolysis"/>
    <property type="evidence" value="ECO:0007669"/>
    <property type="project" value="UniProtKB-KW"/>
</dbReference>
<dbReference type="OrthoDB" id="9803641at2"/>
<dbReference type="InterPro" id="IPR001943">
    <property type="entry name" value="UVR_dom"/>
</dbReference>
<keyword evidence="8" id="KW-1185">Reference proteome</keyword>
<name>A0A2T0WBA1_9LACT</name>
<dbReference type="InterPro" id="IPR001270">
    <property type="entry name" value="ClpA/B"/>
</dbReference>
<keyword evidence="7" id="KW-0645">Protease</keyword>
<dbReference type="RefSeq" id="WP_106190726.1">
    <property type="nucleotide sequence ID" value="NZ_PVTO01000002.1"/>
</dbReference>
<dbReference type="InterPro" id="IPR027417">
    <property type="entry name" value="P-loop_NTPase"/>
</dbReference>
<dbReference type="CDD" id="cd00009">
    <property type="entry name" value="AAA"/>
    <property type="match status" value="1"/>
</dbReference>
<dbReference type="GO" id="GO:0016887">
    <property type="term" value="F:ATP hydrolysis activity"/>
    <property type="evidence" value="ECO:0007669"/>
    <property type="project" value="InterPro"/>
</dbReference>
<evidence type="ECO:0000313" key="8">
    <source>
        <dbReference type="Proteomes" id="UP000238205"/>
    </source>
</evidence>
<dbReference type="GO" id="GO:0008233">
    <property type="term" value="F:peptidase activity"/>
    <property type="evidence" value="ECO:0007669"/>
    <property type="project" value="UniProtKB-KW"/>
</dbReference>
<dbReference type="Pfam" id="PF10431">
    <property type="entry name" value="ClpB_D2-small"/>
    <property type="match status" value="1"/>
</dbReference>
<keyword evidence="2 4" id="KW-0067">ATP-binding</keyword>
<dbReference type="FunFam" id="3.40.50.300:FF:000025">
    <property type="entry name" value="ATP-dependent Clp protease subunit"/>
    <property type="match status" value="1"/>
</dbReference>
<dbReference type="Pfam" id="PF07724">
    <property type="entry name" value="AAA_2"/>
    <property type="match status" value="1"/>
</dbReference>
<dbReference type="PANTHER" id="PTHR11638:SF175">
    <property type="entry name" value="ATP-DEPENDENT CLP PROTEASE, ATP-BINDING SUBUNIT CLPC"/>
    <property type="match status" value="1"/>
</dbReference>
<evidence type="ECO:0000313" key="7">
    <source>
        <dbReference type="EMBL" id="PRY83978.1"/>
    </source>
</evidence>
<keyword evidence="3 4" id="KW-0143">Chaperone</keyword>
<dbReference type="InterPro" id="IPR018368">
    <property type="entry name" value="ClpA/B_CS1"/>
</dbReference>
<evidence type="ECO:0000256" key="1">
    <source>
        <dbReference type="ARBA" id="ARBA00022741"/>
    </source>
</evidence>
<dbReference type="CDD" id="cd19499">
    <property type="entry name" value="RecA-like_ClpB_Hsp104-like"/>
    <property type="match status" value="1"/>
</dbReference>
<dbReference type="PROSITE" id="PS50151">
    <property type="entry name" value="UVR"/>
    <property type="match status" value="1"/>
</dbReference>
<feature type="region of interest" description="Disordered" evidence="5">
    <location>
        <begin position="725"/>
        <end position="750"/>
    </location>
</feature>
<accession>A0A2T0WBA1</accession>
<dbReference type="Gene3D" id="4.10.860.10">
    <property type="entry name" value="UVR domain"/>
    <property type="match status" value="1"/>
</dbReference>
<dbReference type="PRINTS" id="PR00300">
    <property type="entry name" value="CLPPROTEASEA"/>
</dbReference>
<dbReference type="PANTHER" id="PTHR11638">
    <property type="entry name" value="ATP-DEPENDENT CLP PROTEASE"/>
    <property type="match status" value="1"/>
</dbReference>
<dbReference type="Gene3D" id="1.10.8.60">
    <property type="match status" value="2"/>
</dbReference>
<dbReference type="GO" id="GO:0005737">
    <property type="term" value="C:cytoplasm"/>
    <property type="evidence" value="ECO:0007669"/>
    <property type="project" value="TreeGrafter"/>
</dbReference>
<keyword evidence="7" id="KW-0378">Hydrolase</keyword>
<dbReference type="InterPro" id="IPR028299">
    <property type="entry name" value="ClpA/B_CS2"/>
</dbReference>
<proteinExistence type="inferred from homology"/>
<dbReference type="Pfam" id="PF00004">
    <property type="entry name" value="AAA"/>
    <property type="match status" value="1"/>
</dbReference>
<dbReference type="Gene3D" id="3.40.50.300">
    <property type="entry name" value="P-loop containing nucleotide triphosphate hydrolases"/>
    <property type="match status" value="2"/>
</dbReference>
<feature type="domain" description="UVR" evidence="6">
    <location>
        <begin position="354"/>
        <end position="389"/>
    </location>
</feature>
<keyword evidence="1 4" id="KW-0547">Nucleotide-binding</keyword>
<evidence type="ECO:0000256" key="5">
    <source>
        <dbReference type="SAM" id="MobiDB-lite"/>
    </source>
</evidence>
<dbReference type="InterPro" id="IPR050130">
    <property type="entry name" value="ClpA_ClpB"/>
</dbReference>
<dbReference type="PROSITE" id="PS00870">
    <property type="entry name" value="CLPAB_1"/>
    <property type="match status" value="1"/>
</dbReference>
<dbReference type="Proteomes" id="UP000238205">
    <property type="component" value="Unassembled WGS sequence"/>
</dbReference>
<gene>
    <name evidence="7" type="ORF">CLV38_102165</name>
</gene>
<dbReference type="InterPro" id="IPR041546">
    <property type="entry name" value="ClpA/ClpB_AAA_lid"/>
</dbReference>
<reference evidence="7 8" key="1">
    <citation type="submission" date="2018-03" db="EMBL/GenBank/DDBJ databases">
        <title>Genomic Encyclopedia of Archaeal and Bacterial Type Strains, Phase II (KMG-II): from individual species to whole genera.</title>
        <authorList>
            <person name="Goeker M."/>
        </authorList>
    </citation>
    <scope>NUCLEOTIDE SEQUENCE [LARGE SCALE GENOMIC DNA]</scope>
    <source>
        <strain evidence="7 8">DSM 13175</strain>
    </source>
</reference>
<evidence type="ECO:0000259" key="6">
    <source>
        <dbReference type="PROSITE" id="PS50151"/>
    </source>
</evidence>
<dbReference type="FunFam" id="3.40.50.300:FF:000010">
    <property type="entry name" value="Chaperone clpB 1, putative"/>
    <property type="match status" value="1"/>
</dbReference>
<evidence type="ECO:0000256" key="3">
    <source>
        <dbReference type="ARBA" id="ARBA00023186"/>
    </source>
</evidence>
<evidence type="ECO:0000256" key="4">
    <source>
        <dbReference type="RuleBase" id="RU004432"/>
    </source>
</evidence>
<dbReference type="SMART" id="SM01086">
    <property type="entry name" value="ClpB_D2-small"/>
    <property type="match status" value="1"/>
</dbReference>
<comment type="caution">
    <text evidence="7">The sequence shown here is derived from an EMBL/GenBank/DDBJ whole genome shotgun (WGS) entry which is preliminary data.</text>
</comment>
<dbReference type="InterPro" id="IPR019489">
    <property type="entry name" value="Clp_ATPase_C"/>
</dbReference>
<feature type="compositionally biased region" description="Polar residues" evidence="5">
    <location>
        <begin position="69"/>
        <end position="87"/>
    </location>
</feature>
<feature type="compositionally biased region" description="Basic and acidic residues" evidence="5">
    <location>
        <begin position="727"/>
        <end position="743"/>
    </location>
</feature>
<dbReference type="Pfam" id="PF17871">
    <property type="entry name" value="AAA_lid_9"/>
    <property type="match status" value="1"/>
</dbReference>
<comment type="similarity">
    <text evidence="4">Belongs to the ClpA/ClpB family.</text>
</comment>
<protein>
    <submittedName>
        <fullName evidence="7">ATP-dependent Clp protease ATP-binding subunit ClpE</fullName>
    </submittedName>
</protein>
<dbReference type="EMBL" id="PVTO01000002">
    <property type="protein sequence ID" value="PRY83978.1"/>
    <property type="molecule type" value="Genomic_DNA"/>
</dbReference>